<name>A0A6A4JFM8_APOLU</name>
<dbReference type="Pfam" id="PF24681">
    <property type="entry name" value="Kelch_KLHDC2_KLHL20_DRC7"/>
    <property type="match status" value="1"/>
</dbReference>
<dbReference type="SUPFAM" id="SSF117281">
    <property type="entry name" value="Kelch motif"/>
    <property type="match status" value="1"/>
</dbReference>
<feature type="compositionally biased region" description="Basic and acidic residues" evidence="1">
    <location>
        <begin position="395"/>
        <end position="406"/>
    </location>
</feature>
<keyword evidence="3" id="KW-1185">Reference proteome</keyword>
<reference evidence="2" key="1">
    <citation type="journal article" date="2021" name="Mol. Ecol. Resour.">
        <title>Apolygus lucorum genome provides insights into omnivorousness and mesophyll feeding.</title>
        <authorList>
            <person name="Liu Y."/>
            <person name="Liu H."/>
            <person name="Wang H."/>
            <person name="Huang T."/>
            <person name="Liu B."/>
            <person name="Yang B."/>
            <person name="Yin L."/>
            <person name="Li B."/>
            <person name="Zhang Y."/>
            <person name="Zhang S."/>
            <person name="Jiang F."/>
            <person name="Zhang X."/>
            <person name="Ren Y."/>
            <person name="Wang B."/>
            <person name="Wang S."/>
            <person name="Lu Y."/>
            <person name="Wu K."/>
            <person name="Fan W."/>
            <person name="Wang G."/>
        </authorList>
    </citation>
    <scope>NUCLEOTIDE SEQUENCE</scope>
    <source>
        <strain evidence="2">12Hb</strain>
    </source>
</reference>
<sequence length="531" mass="59856">MFLFSLGTHVKDCRTTWCNMGKNQKKKGKGAEKTAVKTEKKLNQKMKKQLKLTGEEDIEAILAEIEKEEQKRAQVVKKEIAAPTRRVYASLTPHPSKDELLLFGGEFYNGKETTLFNDLFIYKIATNEWTLFKIPGSPPPRTSHQAVAVPSKKGELWVFGGEFSTKSESQFYHYKDLWVLHLDNLSWERVMAGNGPSSRSGHRMVLCKRQIILFGGYHDNLRECKYYNDVYAFNLDDRVWHKLEPSGTAPCPRSGCQMAVTPEGKIVIWGGYSKSKVKKDLEAGVSYADMYLLSPDKGDTTGLKWKWSVVKPGGMKYGARSGVSAAFFGNCAYTFGGSVDNETEEDMTAEFFNELHSLDLQKLTWSKIVLSGKKEADKNKPRRKLKDGEEEMNVDEPREPEPEEPKETIVEDGVFTMKIGPAPVKGPDGEATNVSNSGLPSHPHSRINTSMAVKGSKLYIYGGLYEDDDRQHTLPDFYSIDIRKFDEWKTLIECDLEGQEWIESSESEGSDSCDTSEEDISMGSEEEEEEG</sequence>
<feature type="region of interest" description="Disordered" evidence="1">
    <location>
        <begin position="499"/>
        <end position="531"/>
    </location>
</feature>
<dbReference type="Gene3D" id="2.120.10.80">
    <property type="entry name" value="Kelch-type beta propeller"/>
    <property type="match status" value="1"/>
</dbReference>
<feature type="region of interest" description="Disordered" evidence="1">
    <location>
        <begin position="376"/>
        <end position="406"/>
    </location>
</feature>
<evidence type="ECO:0008006" key="4">
    <source>
        <dbReference type="Google" id="ProtNLM"/>
    </source>
</evidence>
<organism evidence="2 3">
    <name type="scientific">Apolygus lucorum</name>
    <name type="common">Small green plant bug</name>
    <name type="synonym">Lygocoris lucorum</name>
    <dbReference type="NCBI Taxonomy" id="248454"/>
    <lineage>
        <taxon>Eukaryota</taxon>
        <taxon>Metazoa</taxon>
        <taxon>Ecdysozoa</taxon>
        <taxon>Arthropoda</taxon>
        <taxon>Hexapoda</taxon>
        <taxon>Insecta</taxon>
        <taxon>Pterygota</taxon>
        <taxon>Neoptera</taxon>
        <taxon>Paraneoptera</taxon>
        <taxon>Hemiptera</taxon>
        <taxon>Heteroptera</taxon>
        <taxon>Panheteroptera</taxon>
        <taxon>Cimicomorpha</taxon>
        <taxon>Miridae</taxon>
        <taxon>Mirini</taxon>
        <taxon>Apolygus</taxon>
    </lineage>
</organism>
<dbReference type="PANTHER" id="PTHR46063:SF1">
    <property type="entry name" value="KELCH DOMAIN-CONTAINING PROTEIN 4"/>
    <property type="match status" value="1"/>
</dbReference>
<protein>
    <recommendedName>
        <fullName evidence="4">DUF4110 domain-containing protein</fullName>
    </recommendedName>
</protein>
<proteinExistence type="predicted"/>
<dbReference type="InterPro" id="IPR015915">
    <property type="entry name" value="Kelch-typ_b-propeller"/>
</dbReference>
<dbReference type="Proteomes" id="UP000466442">
    <property type="component" value="Linkage Group LG9"/>
</dbReference>
<gene>
    <name evidence="2" type="ORF">GE061_019403</name>
</gene>
<dbReference type="PANTHER" id="PTHR46063">
    <property type="entry name" value="KELCH DOMAIN-CONTAINING PROTEIN"/>
    <property type="match status" value="1"/>
</dbReference>
<accession>A0A6A4JFM8</accession>
<dbReference type="OrthoDB" id="4447at2759"/>
<dbReference type="InterPro" id="IPR052588">
    <property type="entry name" value="Kelch_domain_protein"/>
</dbReference>
<dbReference type="EMBL" id="WIXP02000009">
    <property type="protein sequence ID" value="KAF6205236.1"/>
    <property type="molecule type" value="Genomic_DNA"/>
</dbReference>
<evidence type="ECO:0000313" key="3">
    <source>
        <dbReference type="Proteomes" id="UP000466442"/>
    </source>
</evidence>
<evidence type="ECO:0000256" key="1">
    <source>
        <dbReference type="SAM" id="MobiDB-lite"/>
    </source>
</evidence>
<dbReference type="AlphaFoldDB" id="A0A6A4JFM8"/>
<evidence type="ECO:0000313" key="2">
    <source>
        <dbReference type="EMBL" id="KAF6205236.1"/>
    </source>
</evidence>
<comment type="caution">
    <text evidence="2">The sequence shown here is derived from an EMBL/GenBank/DDBJ whole genome shotgun (WGS) entry which is preliminary data.</text>
</comment>